<evidence type="ECO:0000313" key="2">
    <source>
        <dbReference type="Proteomes" id="UP000067683"/>
    </source>
</evidence>
<accession>A0A0U2ZBJ0</accession>
<dbReference type="Proteomes" id="UP000067683">
    <property type="component" value="Chromosome"/>
</dbReference>
<dbReference type="KEGG" id="prt:AUC31_15925"/>
<sequence>MERKWVERKEVELRLDEEFNAILNMIGEGGPDYARIDEDMEPKELRDWLAEEFDSILNMIGEGGPDYARNDEDIEMQIMKHDEAKSRDLH</sequence>
<reference evidence="1" key="1">
    <citation type="submission" date="2016-01" db="EMBL/GenBank/DDBJ databases">
        <title>Complete genome of Planococcus rifietoensis type strain M8.</title>
        <authorList>
            <person name="See-Too W.S."/>
        </authorList>
    </citation>
    <scope>NUCLEOTIDE SEQUENCE [LARGE SCALE GENOMIC DNA]</scope>
    <source>
        <strain evidence="1">M8</strain>
    </source>
</reference>
<proteinExistence type="predicted"/>
<dbReference type="AlphaFoldDB" id="A0A0U2ZBJ0"/>
<name>A0A0U2ZBJ0_9BACL</name>
<dbReference type="EMBL" id="CP013659">
    <property type="protein sequence ID" value="ALS76604.1"/>
    <property type="molecule type" value="Genomic_DNA"/>
</dbReference>
<evidence type="ECO:0000313" key="1">
    <source>
        <dbReference type="EMBL" id="ALS76604.1"/>
    </source>
</evidence>
<gene>
    <name evidence="1" type="ORF">AUC31_15925</name>
</gene>
<protein>
    <submittedName>
        <fullName evidence="1">Uncharacterized protein</fullName>
    </submittedName>
</protein>
<dbReference type="OrthoDB" id="2427839at2"/>
<keyword evidence="2" id="KW-1185">Reference proteome</keyword>
<organism evidence="1 2">
    <name type="scientific">Planococcus rifietoensis</name>
    <dbReference type="NCBI Taxonomy" id="200991"/>
    <lineage>
        <taxon>Bacteria</taxon>
        <taxon>Bacillati</taxon>
        <taxon>Bacillota</taxon>
        <taxon>Bacilli</taxon>
        <taxon>Bacillales</taxon>
        <taxon>Caryophanaceae</taxon>
        <taxon>Planococcus</taxon>
    </lineage>
</organism>
<dbReference type="RefSeq" id="WP_058383306.1">
    <property type="nucleotide sequence ID" value="NZ_CP013659.2"/>
</dbReference>